<accession>A0A944DIW7</accession>
<name>A0A944DIW7_DENI1</name>
<dbReference type="PRINTS" id="PR00625">
    <property type="entry name" value="JDOMAIN"/>
</dbReference>
<keyword evidence="3" id="KW-0677">Repeat</keyword>
<dbReference type="Gene3D" id="2.10.230.10">
    <property type="entry name" value="Heat shock protein DnaJ, cysteine-rich domain"/>
    <property type="match status" value="1"/>
</dbReference>
<dbReference type="SMART" id="SM00271">
    <property type="entry name" value="DnaJ"/>
    <property type="match status" value="1"/>
</dbReference>
<dbReference type="Pfam" id="PF00226">
    <property type="entry name" value="DnaJ"/>
    <property type="match status" value="1"/>
</dbReference>
<dbReference type="Proteomes" id="UP000694660">
    <property type="component" value="Unassembled WGS sequence"/>
</dbReference>
<evidence type="ECO:0000256" key="4">
    <source>
        <dbReference type="ARBA" id="ARBA00022771"/>
    </source>
</evidence>
<keyword evidence="7" id="KW-0143">Chaperone</keyword>
<dbReference type="PANTHER" id="PTHR43096">
    <property type="entry name" value="DNAJ HOMOLOG 1, MITOCHONDRIAL-RELATED"/>
    <property type="match status" value="1"/>
</dbReference>
<dbReference type="PROSITE" id="PS51188">
    <property type="entry name" value="ZF_CR"/>
    <property type="match status" value="1"/>
</dbReference>
<dbReference type="PROSITE" id="PS50076">
    <property type="entry name" value="DNAJ_2"/>
    <property type="match status" value="1"/>
</dbReference>
<evidence type="ECO:0000256" key="8">
    <source>
        <dbReference type="PROSITE-ProRule" id="PRU00546"/>
    </source>
</evidence>
<dbReference type="CDD" id="cd06257">
    <property type="entry name" value="DnaJ"/>
    <property type="match status" value="1"/>
</dbReference>
<dbReference type="Gene3D" id="2.60.260.20">
    <property type="entry name" value="Urease metallochaperone UreE, N-terminal domain"/>
    <property type="match status" value="2"/>
</dbReference>
<dbReference type="CDD" id="cd10747">
    <property type="entry name" value="DnaJ_C"/>
    <property type="match status" value="1"/>
</dbReference>
<dbReference type="SUPFAM" id="SSF49493">
    <property type="entry name" value="HSP40/DnaJ peptide-binding domain"/>
    <property type="match status" value="2"/>
</dbReference>
<evidence type="ECO:0000259" key="10">
    <source>
        <dbReference type="PROSITE" id="PS51188"/>
    </source>
</evidence>
<keyword evidence="4 8" id="KW-0863">Zinc-finger</keyword>
<dbReference type="InterPro" id="IPR036869">
    <property type="entry name" value="J_dom_sf"/>
</dbReference>
<gene>
    <name evidence="11" type="ORF">I8J34_00775</name>
</gene>
<dbReference type="RefSeq" id="WP_214359446.1">
    <property type="nucleotide sequence ID" value="NZ_JAEKFT010000001.1"/>
</dbReference>
<evidence type="ECO:0000313" key="11">
    <source>
        <dbReference type="EMBL" id="MBT0959689.1"/>
    </source>
</evidence>
<feature type="zinc finger region" description="CR-type" evidence="8">
    <location>
        <begin position="103"/>
        <end position="177"/>
    </location>
</feature>
<dbReference type="InterPro" id="IPR036410">
    <property type="entry name" value="HSP_DnaJ_Cys-rich_dom_sf"/>
</dbReference>
<evidence type="ECO:0000256" key="5">
    <source>
        <dbReference type="ARBA" id="ARBA00022833"/>
    </source>
</evidence>
<evidence type="ECO:0000256" key="6">
    <source>
        <dbReference type="ARBA" id="ARBA00023016"/>
    </source>
</evidence>
<reference evidence="12" key="1">
    <citation type="journal article" date="2022" name="ISME J.">
        <title>Genetic and phylogenetic analysis of dissimilatory iodate-reducing bacteria identifies potential niches across the world's oceans.</title>
        <authorList>
            <person name="Reyes-Umana V."/>
            <person name="Henning Z."/>
            <person name="Lee K."/>
            <person name="Barnum T.P."/>
            <person name="Coates J.D."/>
        </authorList>
    </citation>
    <scope>NUCLEOTIDE SEQUENCE [LARGE SCALE GENOMIC DNA]</scope>
    <source>
        <strain evidence="12">IR12</strain>
    </source>
</reference>
<protein>
    <submittedName>
        <fullName evidence="11">J domain-containing protein</fullName>
    </submittedName>
</protein>
<keyword evidence="5 8" id="KW-0862">Zinc</keyword>
<keyword evidence="12" id="KW-1185">Reference proteome</keyword>
<sequence length="350" mass="36930">MPASSRTQAYSALGLAPGAVPAEIKRAFRRLAMHWHPDRNAGAEAAERFRQVKAAHDLLIRGGGADTGPDDVADDMAEPDAAPVRGPDQQEMLWLTVEEAIFGDVQVLELTRPEPCDECDGTGRITLASSRMCACCRGSGRVQGRHGLVRCDVCGGRGYSAEAACEACEGSGERRAGRKLRVTVPAGMWPGRTLRVAGKAQPVGDLPPGDLLLVCQLRLHGLFALRGEALEVRVPVPLFALLAGEPVTVPVPGGETVCVEVPAGTAVETCLELPGQGLPLRSGGRGALHVVMQPVLPEALGKTDIAALRALQAALAGREAKLYPALAEWRATWLGMTPRKSGKKSRKKAG</sequence>
<organism evidence="11 12">
    <name type="scientific">Denitromonas iodatirespirans</name>
    <dbReference type="NCBI Taxonomy" id="2795389"/>
    <lineage>
        <taxon>Bacteria</taxon>
        <taxon>Pseudomonadati</taxon>
        <taxon>Pseudomonadota</taxon>
        <taxon>Betaproteobacteria</taxon>
        <taxon>Rhodocyclales</taxon>
        <taxon>Zoogloeaceae</taxon>
        <taxon>Denitromonas</taxon>
    </lineage>
</organism>
<dbReference type="GO" id="GO:0005737">
    <property type="term" value="C:cytoplasm"/>
    <property type="evidence" value="ECO:0007669"/>
    <property type="project" value="TreeGrafter"/>
</dbReference>
<dbReference type="GO" id="GO:0006260">
    <property type="term" value="P:DNA replication"/>
    <property type="evidence" value="ECO:0007669"/>
    <property type="project" value="UniProtKB-KW"/>
</dbReference>
<dbReference type="SUPFAM" id="SSF46565">
    <property type="entry name" value="Chaperone J-domain"/>
    <property type="match status" value="1"/>
</dbReference>
<dbReference type="Pfam" id="PF01556">
    <property type="entry name" value="DnaJ_C"/>
    <property type="match status" value="1"/>
</dbReference>
<evidence type="ECO:0000256" key="3">
    <source>
        <dbReference type="ARBA" id="ARBA00022737"/>
    </source>
</evidence>
<evidence type="ECO:0000256" key="2">
    <source>
        <dbReference type="ARBA" id="ARBA00022723"/>
    </source>
</evidence>
<comment type="caution">
    <text evidence="11">The sequence shown here is derived from an EMBL/GenBank/DDBJ whole genome shotgun (WGS) entry which is preliminary data.</text>
</comment>
<proteinExistence type="predicted"/>
<feature type="domain" description="J" evidence="9">
    <location>
        <begin position="8"/>
        <end position="77"/>
    </location>
</feature>
<evidence type="ECO:0000256" key="7">
    <source>
        <dbReference type="ARBA" id="ARBA00023186"/>
    </source>
</evidence>
<dbReference type="Gene3D" id="1.10.287.110">
    <property type="entry name" value="DnaJ domain"/>
    <property type="match status" value="1"/>
</dbReference>
<keyword evidence="1" id="KW-0235">DNA replication</keyword>
<dbReference type="InterPro" id="IPR001623">
    <property type="entry name" value="DnaJ_domain"/>
</dbReference>
<evidence type="ECO:0000256" key="1">
    <source>
        <dbReference type="ARBA" id="ARBA00022705"/>
    </source>
</evidence>
<dbReference type="CDD" id="cd10719">
    <property type="entry name" value="DnaJ_zf"/>
    <property type="match status" value="1"/>
</dbReference>
<dbReference type="InterPro" id="IPR002939">
    <property type="entry name" value="DnaJ_C"/>
</dbReference>
<dbReference type="GO" id="GO:0051082">
    <property type="term" value="F:unfolded protein binding"/>
    <property type="evidence" value="ECO:0007669"/>
    <property type="project" value="InterPro"/>
</dbReference>
<feature type="domain" description="CR-type" evidence="10">
    <location>
        <begin position="103"/>
        <end position="177"/>
    </location>
</feature>
<evidence type="ECO:0000259" key="9">
    <source>
        <dbReference type="PROSITE" id="PS50076"/>
    </source>
</evidence>
<dbReference type="GO" id="GO:0042026">
    <property type="term" value="P:protein refolding"/>
    <property type="evidence" value="ECO:0007669"/>
    <property type="project" value="TreeGrafter"/>
</dbReference>
<evidence type="ECO:0000313" key="12">
    <source>
        <dbReference type="Proteomes" id="UP000694660"/>
    </source>
</evidence>
<dbReference type="SUPFAM" id="SSF57938">
    <property type="entry name" value="DnaJ/Hsp40 cysteine-rich domain"/>
    <property type="match status" value="1"/>
</dbReference>
<dbReference type="InterPro" id="IPR008971">
    <property type="entry name" value="HSP40/DnaJ_pept-bd"/>
</dbReference>
<dbReference type="PANTHER" id="PTHR43096:SF52">
    <property type="entry name" value="DNAJ HOMOLOG 1, MITOCHONDRIAL-RELATED"/>
    <property type="match status" value="1"/>
</dbReference>
<keyword evidence="2 8" id="KW-0479">Metal-binding</keyword>
<dbReference type="EMBL" id="JAEKFT010000001">
    <property type="protein sequence ID" value="MBT0959689.1"/>
    <property type="molecule type" value="Genomic_DNA"/>
</dbReference>
<dbReference type="GO" id="GO:0031072">
    <property type="term" value="F:heat shock protein binding"/>
    <property type="evidence" value="ECO:0007669"/>
    <property type="project" value="InterPro"/>
</dbReference>
<dbReference type="AlphaFoldDB" id="A0A944DIW7"/>
<dbReference type="InterPro" id="IPR001305">
    <property type="entry name" value="HSP_DnaJ_Cys-rich_dom"/>
</dbReference>
<keyword evidence="6" id="KW-0346">Stress response</keyword>
<dbReference type="GO" id="GO:0008270">
    <property type="term" value="F:zinc ion binding"/>
    <property type="evidence" value="ECO:0007669"/>
    <property type="project" value="UniProtKB-KW"/>
</dbReference>